<protein>
    <recommendedName>
        <fullName evidence="3">Transposase Tnp1/En/Spm-like domain-containing protein</fullName>
    </recommendedName>
</protein>
<evidence type="ECO:0000313" key="1">
    <source>
        <dbReference type="EMBL" id="BAT79126.1"/>
    </source>
</evidence>
<organism evidence="1 2">
    <name type="scientific">Vigna angularis var. angularis</name>
    <dbReference type="NCBI Taxonomy" id="157739"/>
    <lineage>
        <taxon>Eukaryota</taxon>
        <taxon>Viridiplantae</taxon>
        <taxon>Streptophyta</taxon>
        <taxon>Embryophyta</taxon>
        <taxon>Tracheophyta</taxon>
        <taxon>Spermatophyta</taxon>
        <taxon>Magnoliopsida</taxon>
        <taxon>eudicotyledons</taxon>
        <taxon>Gunneridae</taxon>
        <taxon>Pentapetalae</taxon>
        <taxon>rosids</taxon>
        <taxon>fabids</taxon>
        <taxon>Fabales</taxon>
        <taxon>Fabaceae</taxon>
        <taxon>Papilionoideae</taxon>
        <taxon>50 kb inversion clade</taxon>
        <taxon>NPAAA clade</taxon>
        <taxon>indigoferoid/millettioid clade</taxon>
        <taxon>Phaseoleae</taxon>
        <taxon>Vigna</taxon>
    </lineage>
</organism>
<feature type="non-terminal residue" evidence="1">
    <location>
        <position position="123"/>
    </location>
</feature>
<reference evidence="1 2" key="1">
    <citation type="journal article" date="2015" name="Sci. Rep.">
        <title>The power of single molecule real-time sequencing technology in the de novo assembly of a eukaryotic genome.</title>
        <authorList>
            <person name="Sakai H."/>
            <person name="Naito K."/>
            <person name="Ogiso-Tanaka E."/>
            <person name="Takahashi Y."/>
            <person name="Iseki K."/>
            <person name="Muto C."/>
            <person name="Satou K."/>
            <person name="Teruya K."/>
            <person name="Shiroma A."/>
            <person name="Shimoji M."/>
            <person name="Hirano T."/>
            <person name="Itoh T."/>
            <person name="Kaga A."/>
            <person name="Tomooka N."/>
        </authorList>
    </citation>
    <scope>NUCLEOTIDE SEQUENCE [LARGE SCALE GENOMIC DNA]</scope>
    <source>
        <strain evidence="2">cv. Shumari</strain>
    </source>
</reference>
<gene>
    <name evidence="1" type="primary">Vigan.02G194700</name>
    <name evidence="1" type="ORF">VIGAN_02194700</name>
</gene>
<sequence>MIDDPRDPQARVLVPTSEIQFVGKALGTFIAWPKAMIMPYFGPPTVCRLEKQPIAQPVNEAREEAEDHDAISILTSRLNKLRKGPVEMLWELRTFGLEWHVPLYINFDDAYEIIGGEKMFNIS</sequence>
<accession>A0A0S3RFC7</accession>
<dbReference type="EMBL" id="AP015035">
    <property type="protein sequence ID" value="BAT79126.1"/>
    <property type="molecule type" value="Genomic_DNA"/>
</dbReference>
<evidence type="ECO:0000313" key="2">
    <source>
        <dbReference type="Proteomes" id="UP000291084"/>
    </source>
</evidence>
<evidence type="ECO:0008006" key="3">
    <source>
        <dbReference type="Google" id="ProtNLM"/>
    </source>
</evidence>
<name>A0A0S3RFC7_PHAAN</name>
<proteinExistence type="predicted"/>
<dbReference type="AlphaFoldDB" id="A0A0S3RFC7"/>
<dbReference type="Proteomes" id="UP000291084">
    <property type="component" value="Chromosome 2"/>
</dbReference>
<keyword evidence="2" id="KW-1185">Reference proteome</keyword>
<dbReference type="OrthoDB" id="1436528at2759"/>